<dbReference type="Pfam" id="PF13649">
    <property type="entry name" value="Methyltransf_25"/>
    <property type="match status" value="1"/>
</dbReference>
<dbReference type="EC" id="2.1.1.187" evidence="5"/>
<evidence type="ECO:0000313" key="6">
    <source>
        <dbReference type="Proteomes" id="UP000249134"/>
    </source>
</evidence>
<organism evidence="5 6">
    <name type="scientific">Lederbergia lenta</name>
    <name type="common">Bacillus lentus</name>
    <dbReference type="NCBI Taxonomy" id="1467"/>
    <lineage>
        <taxon>Bacteria</taxon>
        <taxon>Bacillati</taxon>
        <taxon>Bacillota</taxon>
        <taxon>Bacilli</taxon>
        <taxon>Bacillales</taxon>
        <taxon>Bacillaceae</taxon>
        <taxon>Lederbergia</taxon>
    </lineage>
</organism>
<sequence length="289" mass="32576">MSQQSRKSITAELIAEHAHFFSCPICTRSMLFENNTTLVCTEGHSYDLAKKGYIHLLSQSVDTKYDKALFQSRQRIAESGFFTPLIEAIADLVESARLSENIAIFDAGCGEGSHLAQIQKYVTGNTIGFGADISKEGIQLAASNPSKTIWLVADLAKTPLANQKFPFILNVLSPSNYSEFDRLLTDDGQLIKVIPNSAYLQELRKIFYGDKENFDNEKTMSRFQEKFDLIKTQEVKYQVRLEQPLLNDLVKMTPLSWSANEAKRKQVSDTSAMDITVDMTILVGKRRKR</sequence>
<keyword evidence="1" id="KW-0862">Zinc</keyword>
<dbReference type="KEGG" id="blen:NCTC4824_00395"/>
<dbReference type="PIRSF" id="PIRSF018249">
    <property type="entry name" value="MyrA_prd"/>
    <property type="match status" value="1"/>
</dbReference>
<reference evidence="5 6" key="1">
    <citation type="submission" date="2018-06" db="EMBL/GenBank/DDBJ databases">
        <authorList>
            <consortium name="Pathogen Informatics"/>
            <person name="Doyle S."/>
        </authorList>
    </citation>
    <scope>NUCLEOTIDE SEQUENCE [LARGE SCALE GENOMIC DNA]</scope>
    <source>
        <strain evidence="5 6">NCTC4824</strain>
    </source>
</reference>
<keyword evidence="5" id="KW-0808">Transferase</keyword>
<dbReference type="GO" id="GO:0052911">
    <property type="term" value="F:23S rRNA (guanine(745)-N(1))-methyltransferase activity"/>
    <property type="evidence" value="ECO:0007669"/>
    <property type="project" value="UniProtKB-EC"/>
</dbReference>
<feature type="binding site" evidence="1">
    <location>
        <position position="26"/>
    </location>
    <ligand>
        <name>Zn(2+)</name>
        <dbReference type="ChEBI" id="CHEBI:29105"/>
    </ligand>
</feature>
<dbReference type="InterPro" id="IPR029063">
    <property type="entry name" value="SAM-dependent_MTases_sf"/>
</dbReference>
<feature type="binding site" evidence="2">
    <location>
        <position position="199"/>
    </location>
    <ligand>
        <name>S-adenosyl-L-methionine</name>
        <dbReference type="ChEBI" id="CHEBI:59789"/>
    </ligand>
</feature>
<evidence type="ECO:0000259" key="3">
    <source>
        <dbReference type="Pfam" id="PF13649"/>
    </source>
</evidence>
<evidence type="ECO:0000313" key="5">
    <source>
        <dbReference type="EMBL" id="SQI51724.1"/>
    </source>
</evidence>
<keyword evidence="1" id="KW-0479">Metal-binding</keyword>
<feature type="domain" description="23S rRNA (guanine(745)-N(1))-methyltransferase N-terminal" evidence="4">
    <location>
        <begin position="21"/>
        <end position="57"/>
    </location>
</feature>
<feature type="binding site" evidence="2">
    <location>
        <begin position="111"/>
        <end position="112"/>
    </location>
    <ligand>
        <name>S-adenosyl-L-methionine</name>
        <dbReference type="ChEBI" id="CHEBI:59789"/>
    </ligand>
</feature>
<dbReference type="Proteomes" id="UP000249134">
    <property type="component" value="Chromosome 1"/>
</dbReference>
<dbReference type="RefSeq" id="WP_082788732.1">
    <property type="nucleotide sequence ID" value="NZ_CBCSGM010000002.1"/>
</dbReference>
<feature type="binding site" evidence="1">
    <location>
        <position position="44"/>
    </location>
    <ligand>
        <name>Zn(2+)</name>
        <dbReference type="ChEBI" id="CHEBI:29105"/>
    </ligand>
</feature>
<dbReference type="GO" id="GO:0046872">
    <property type="term" value="F:metal ion binding"/>
    <property type="evidence" value="ECO:0007669"/>
    <property type="project" value="UniProtKB-KW"/>
</dbReference>
<proteinExistence type="predicted"/>
<dbReference type="Pfam" id="PF21302">
    <property type="entry name" value="Zn_ribbon_RlmA"/>
    <property type="match status" value="1"/>
</dbReference>
<dbReference type="SUPFAM" id="SSF53335">
    <property type="entry name" value="S-adenosyl-L-methionine-dependent methyltransferases"/>
    <property type="match status" value="1"/>
</dbReference>
<protein>
    <submittedName>
        <fullName evidence="5">Methyltransferase domain family</fullName>
        <ecNumber evidence="5">2.1.1.187</ecNumber>
    </submittedName>
</protein>
<keyword evidence="5" id="KW-0489">Methyltransferase</keyword>
<gene>
    <name evidence="5" type="primary">rlmA</name>
    <name evidence="5" type="ORF">NCTC4824_00395</name>
</gene>
<dbReference type="STRING" id="1348624.GCA_001591545_02805"/>
<evidence type="ECO:0000256" key="1">
    <source>
        <dbReference type="PIRSR" id="PIRSR018249-1"/>
    </source>
</evidence>
<dbReference type="InterPro" id="IPR041698">
    <property type="entry name" value="Methyltransf_25"/>
</dbReference>
<feature type="binding site" evidence="1">
    <location>
        <position position="23"/>
    </location>
    <ligand>
        <name>Zn(2+)</name>
        <dbReference type="ChEBI" id="CHEBI:29105"/>
    </ligand>
</feature>
<feature type="binding site" evidence="2">
    <location>
        <position position="82"/>
    </location>
    <ligand>
        <name>S-adenosyl-L-methionine</name>
        <dbReference type="ChEBI" id="CHEBI:59789"/>
    </ligand>
</feature>
<evidence type="ECO:0000259" key="4">
    <source>
        <dbReference type="Pfam" id="PF21302"/>
    </source>
</evidence>
<evidence type="ECO:0000256" key="2">
    <source>
        <dbReference type="PIRSR" id="PIRSR018249-2"/>
    </source>
</evidence>
<keyword evidence="6" id="KW-1185">Reference proteome</keyword>
<dbReference type="Gene3D" id="3.40.50.150">
    <property type="entry name" value="Vaccinia Virus protein VP39"/>
    <property type="match status" value="1"/>
</dbReference>
<dbReference type="EMBL" id="LS483476">
    <property type="protein sequence ID" value="SQI51724.1"/>
    <property type="molecule type" value="Genomic_DNA"/>
</dbReference>
<dbReference type="InterPro" id="IPR048647">
    <property type="entry name" value="RlmA_N"/>
</dbReference>
<accession>A0A2X4YTT6</accession>
<keyword evidence="2" id="KW-0949">S-adenosyl-L-methionine</keyword>
<feature type="binding site" evidence="1">
    <location>
        <position position="40"/>
    </location>
    <ligand>
        <name>Zn(2+)</name>
        <dbReference type="ChEBI" id="CHEBI:29105"/>
    </ligand>
</feature>
<feature type="domain" description="Methyltransferase" evidence="3">
    <location>
        <begin position="104"/>
        <end position="172"/>
    </location>
</feature>
<name>A0A2X4YTT6_LEDLE</name>
<dbReference type="AlphaFoldDB" id="A0A2X4YTT6"/>
<dbReference type="InterPro" id="IPR016718">
    <property type="entry name" value="rRNA_m1G-MeTrfase_A_prd"/>
</dbReference>